<dbReference type="GO" id="GO:0006260">
    <property type="term" value="P:DNA replication"/>
    <property type="evidence" value="ECO:0007669"/>
    <property type="project" value="InterPro"/>
</dbReference>
<keyword evidence="2" id="KW-0347">Helicase</keyword>
<dbReference type="GO" id="GO:0005524">
    <property type="term" value="F:ATP binding"/>
    <property type="evidence" value="ECO:0007669"/>
    <property type="project" value="InterPro"/>
</dbReference>
<accession>A0A6J7X789</accession>
<gene>
    <name evidence="2" type="ORF">UFOVP745_35</name>
</gene>
<dbReference type="PROSITE" id="PS51199">
    <property type="entry name" value="SF4_HELICASE"/>
    <property type="match status" value="1"/>
</dbReference>
<feature type="domain" description="SF4 helicase" evidence="1">
    <location>
        <begin position="176"/>
        <end position="420"/>
    </location>
</feature>
<keyword evidence="2" id="KW-0378">Hydrolase</keyword>
<dbReference type="InterPro" id="IPR007694">
    <property type="entry name" value="DNA_helicase_DnaB-like_C"/>
</dbReference>
<dbReference type="EMBL" id="LR798348">
    <property type="protein sequence ID" value="CAB5225565.1"/>
    <property type="molecule type" value="Genomic_DNA"/>
</dbReference>
<proteinExistence type="predicted"/>
<dbReference type="PANTHER" id="PTHR30153:SF2">
    <property type="entry name" value="REPLICATIVE DNA HELICASE"/>
    <property type="match status" value="1"/>
</dbReference>
<dbReference type="PANTHER" id="PTHR30153">
    <property type="entry name" value="REPLICATIVE DNA HELICASE DNAB"/>
    <property type="match status" value="1"/>
</dbReference>
<dbReference type="InterPro" id="IPR016136">
    <property type="entry name" value="DNA_helicase_N/primase_C"/>
</dbReference>
<name>A0A6J7X789_9CAUD</name>
<sequence length="420" mass="46773">MNNILKRANEQLLISIFCQLPQALTKHLHAISVEMFCPTIRPVLIELINTIGRDETPELVTMTASLRHQGKLDEIGGAATLSEYFTGYVSGENVALAVSELRQRHELLQRIQAYKDAVTMSEQALALPLHEIPAALNEAEKVIESASKIQGKPLASKSIAELTTTLIEDIEKRMQAGGALVGISTGFPCIDKKTGGMQPGRVWVIAGKPGDGKSVLMQNFLESAIDAGKKVRIYPLEMTQQEQAYRLLCSQGNLDNQSVWKGMMTRAEQQALMAAVKQLAKAQCDVVDVNGATASEILADIEQSDCDVAMVDYLQLMEDDGNKKGSREEIIASISRRLKRTAVKCNKVILTASQLNDFGQLRESRAIGQDADHIIYIEKVDEDDTKRNLKCIKNRTGERFWEKQLDFLGQYYKFREQRED</sequence>
<dbReference type="Gene3D" id="1.10.860.10">
    <property type="entry name" value="DNAb Helicase, Chain A"/>
    <property type="match status" value="1"/>
</dbReference>
<keyword evidence="2" id="KW-0067">ATP-binding</keyword>
<dbReference type="InterPro" id="IPR027417">
    <property type="entry name" value="P-loop_NTPase"/>
</dbReference>
<dbReference type="SUPFAM" id="SSF52540">
    <property type="entry name" value="P-loop containing nucleoside triphosphate hydrolases"/>
    <property type="match status" value="1"/>
</dbReference>
<dbReference type="Gene3D" id="3.40.50.300">
    <property type="entry name" value="P-loop containing nucleotide triphosphate hydrolases"/>
    <property type="match status" value="1"/>
</dbReference>
<protein>
    <submittedName>
        <fullName evidence="2">DnaB Replicative DNA helicase</fullName>
    </submittedName>
</protein>
<keyword evidence="2" id="KW-0547">Nucleotide-binding</keyword>
<organism evidence="2">
    <name type="scientific">uncultured Caudovirales phage</name>
    <dbReference type="NCBI Taxonomy" id="2100421"/>
    <lineage>
        <taxon>Viruses</taxon>
        <taxon>Duplodnaviria</taxon>
        <taxon>Heunggongvirae</taxon>
        <taxon>Uroviricota</taxon>
        <taxon>Caudoviricetes</taxon>
        <taxon>Peduoviridae</taxon>
        <taxon>Maltschvirus</taxon>
        <taxon>Maltschvirus maltsch</taxon>
    </lineage>
</organism>
<dbReference type="GO" id="GO:0003678">
    <property type="term" value="F:DNA helicase activity"/>
    <property type="evidence" value="ECO:0007669"/>
    <property type="project" value="InterPro"/>
</dbReference>
<evidence type="ECO:0000313" key="2">
    <source>
        <dbReference type="EMBL" id="CAB5225565.1"/>
    </source>
</evidence>
<dbReference type="Pfam" id="PF03796">
    <property type="entry name" value="DnaB_C"/>
    <property type="match status" value="1"/>
</dbReference>
<evidence type="ECO:0000259" key="1">
    <source>
        <dbReference type="PROSITE" id="PS51199"/>
    </source>
</evidence>
<reference evidence="2" key="1">
    <citation type="submission" date="2020-05" db="EMBL/GenBank/DDBJ databases">
        <authorList>
            <person name="Chiriac C."/>
            <person name="Salcher M."/>
            <person name="Ghai R."/>
            <person name="Kavagutti S V."/>
        </authorList>
    </citation>
    <scope>NUCLEOTIDE SEQUENCE</scope>
</reference>